<keyword evidence="1" id="KW-1133">Transmembrane helix</keyword>
<dbReference type="HOGENOM" id="CLU_3078105_0_0_10"/>
<feature type="transmembrane region" description="Helical" evidence="1">
    <location>
        <begin position="27"/>
        <end position="51"/>
    </location>
</feature>
<reference evidence="2" key="1">
    <citation type="submission" date="2008-06" db="EMBL/GenBank/DDBJ databases">
        <title>Complete sequence of Chlorobium phaeobacteroides BS1.</title>
        <authorList>
            <consortium name="US DOE Joint Genome Institute"/>
            <person name="Lucas S."/>
            <person name="Copeland A."/>
            <person name="Lapidus A."/>
            <person name="Glavina del Rio T."/>
            <person name="Dalin E."/>
            <person name="Tice H."/>
            <person name="Bruce D."/>
            <person name="Goodwin L."/>
            <person name="Pitluck S."/>
            <person name="Schmutz J."/>
            <person name="Larimer F."/>
            <person name="Land M."/>
            <person name="Hauser L."/>
            <person name="Kyrpides N."/>
            <person name="Ovchinnikova G."/>
            <person name="Li T."/>
            <person name="Liu Z."/>
            <person name="Zhao F."/>
            <person name="Overmann J."/>
            <person name="Bryant D.A."/>
            <person name="Richardson P."/>
        </authorList>
    </citation>
    <scope>NUCLEOTIDE SEQUENCE [LARGE SCALE GENOMIC DNA]</scope>
    <source>
        <strain evidence="2">BS1</strain>
    </source>
</reference>
<proteinExistence type="predicted"/>
<evidence type="ECO:0000313" key="2">
    <source>
        <dbReference type="EMBL" id="ACE03896.1"/>
    </source>
</evidence>
<protein>
    <submittedName>
        <fullName evidence="2">Uncharacterized protein</fullName>
    </submittedName>
</protein>
<keyword evidence="1" id="KW-0472">Membrane</keyword>
<dbReference type="EMBL" id="CP001101">
    <property type="protein sequence ID" value="ACE03896.1"/>
    <property type="molecule type" value="Genomic_DNA"/>
</dbReference>
<evidence type="ECO:0000256" key="1">
    <source>
        <dbReference type="SAM" id="Phobius"/>
    </source>
</evidence>
<dbReference type="AlphaFoldDB" id="B3EPL8"/>
<sequence length="52" mass="6288">MEIRKEMYDLPASTARRSIDLPAYPYYFRYIVLWVGISLENICLILIIFVMW</sequence>
<dbReference type="KEGG" id="cpb:Cphamn1_0951"/>
<keyword evidence="1" id="KW-0812">Transmembrane</keyword>
<gene>
    <name evidence="2" type="ordered locus">Cphamn1_0951</name>
</gene>
<organism evidence="2">
    <name type="scientific">Chlorobium phaeobacteroides (strain BS1)</name>
    <dbReference type="NCBI Taxonomy" id="331678"/>
    <lineage>
        <taxon>Bacteria</taxon>
        <taxon>Pseudomonadati</taxon>
        <taxon>Chlorobiota</taxon>
        <taxon>Chlorobiia</taxon>
        <taxon>Chlorobiales</taxon>
        <taxon>Chlorobiaceae</taxon>
        <taxon>Chlorobium/Pelodictyon group</taxon>
        <taxon>Chlorobium</taxon>
    </lineage>
</organism>
<dbReference type="STRING" id="331678.Cphamn1_0951"/>
<name>B3EPL8_CHLPB</name>
<accession>B3EPL8</accession>